<name>T0D184_ALIAG</name>
<dbReference type="Proteomes" id="UP000829401">
    <property type="component" value="Chromosome"/>
</dbReference>
<gene>
    <name evidence="1" type="ORF">K1I37_06900</name>
</gene>
<keyword evidence="2" id="KW-1185">Reference proteome</keyword>
<accession>T0D184</accession>
<dbReference type="Gene3D" id="3.40.30.10">
    <property type="entry name" value="Glutaredoxin"/>
    <property type="match status" value="1"/>
</dbReference>
<organism evidence="1 2">
    <name type="scientific">Alicyclobacillus acidoterrestris (strain ATCC 49025 / DSM 3922 / CIP 106132 / NCIMB 13137 / GD3B)</name>
    <dbReference type="NCBI Taxonomy" id="1356854"/>
    <lineage>
        <taxon>Bacteria</taxon>
        <taxon>Bacillati</taxon>
        <taxon>Bacillota</taxon>
        <taxon>Bacilli</taxon>
        <taxon>Bacillales</taxon>
        <taxon>Alicyclobacillaceae</taxon>
        <taxon>Alicyclobacillus</taxon>
    </lineage>
</organism>
<dbReference type="Pfam" id="PF14595">
    <property type="entry name" value="Thioredoxin_9"/>
    <property type="match status" value="1"/>
</dbReference>
<sequence length="187" mass="21321">MAINLAEKTGQGISPKAFVEGMTKNQEQFQDWYQKFAWPDETSRSFFENYNNSGLRCVVIAADWCGDVVRNVPVVFRLMEAAHIPTEVLIMEDHLETIDQFLTMGGRSIPVVLFVDEGGDVVGRWGPRPTYVQEPMVAFKAENPNRDAPDYQEKLQATRQEIMRRYGTDTAYQKLIVEEIADILKAL</sequence>
<proteinExistence type="predicted"/>
<dbReference type="SUPFAM" id="SSF52833">
    <property type="entry name" value="Thioredoxin-like"/>
    <property type="match status" value="1"/>
</dbReference>
<dbReference type="RefSeq" id="WP_021297551.1">
    <property type="nucleotide sequence ID" value="NZ_AURB01000156.1"/>
</dbReference>
<dbReference type="InterPro" id="IPR036249">
    <property type="entry name" value="Thioredoxin-like_sf"/>
</dbReference>
<reference evidence="2" key="1">
    <citation type="journal article" date="2022" name="G3 (Bethesda)">
        <title>Unveiling the complete genome sequence of Alicyclobacillus acidoterrestris DSM 3922T, a taint-producing strain.</title>
        <authorList>
            <person name="Leonardo I.C."/>
            <person name="Barreto Crespo M.T."/>
            <person name="Gaspar F.B."/>
        </authorList>
    </citation>
    <scope>NUCLEOTIDE SEQUENCE [LARGE SCALE GENOMIC DNA]</scope>
    <source>
        <strain evidence="2">DSM 3922</strain>
    </source>
</reference>
<dbReference type="OrthoDB" id="6120799at2"/>
<evidence type="ECO:0000313" key="1">
    <source>
        <dbReference type="EMBL" id="UNO50195.1"/>
    </source>
</evidence>
<dbReference type="EMBL" id="CP080467">
    <property type="protein sequence ID" value="UNO50195.1"/>
    <property type="molecule type" value="Genomic_DNA"/>
</dbReference>
<evidence type="ECO:0000313" key="2">
    <source>
        <dbReference type="Proteomes" id="UP000829401"/>
    </source>
</evidence>
<protein>
    <submittedName>
        <fullName evidence="1">Thioredoxin family protein</fullName>
    </submittedName>
</protein>
<dbReference type="KEGG" id="aaco:K1I37_06900"/>
<dbReference type="STRING" id="1356854.N007_12470"/>
<dbReference type="AlphaFoldDB" id="T0D184"/>
<accession>A0A9E6ZTI0</accession>
<dbReference type="eggNOG" id="COG0526">
    <property type="taxonomic scope" value="Bacteria"/>
</dbReference>